<dbReference type="InterPro" id="IPR008613">
    <property type="entry name" value="Excalibur_Ca-bd_domain"/>
</dbReference>
<dbReference type="KEGG" id="sfiy:F0344_05105"/>
<protein>
    <recommendedName>
        <fullName evidence="2">Excalibur calcium-binding domain-containing protein</fullName>
    </recommendedName>
</protein>
<gene>
    <name evidence="3" type="ORF">F0344_05105</name>
</gene>
<evidence type="ECO:0000313" key="3">
    <source>
        <dbReference type="EMBL" id="QNE74064.1"/>
    </source>
</evidence>
<feature type="compositionally biased region" description="Basic and acidic residues" evidence="1">
    <location>
        <begin position="1"/>
        <end position="12"/>
    </location>
</feature>
<feature type="region of interest" description="Disordered" evidence="1">
    <location>
        <begin position="1"/>
        <end position="77"/>
    </location>
</feature>
<organism evidence="3 4">
    <name type="scientific">Streptomyces finlayi</name>
    <dbReference type="NCBI Taxonomy" id="67296"/>
    <lineage>
        <taxon>Bacteria</taxon>
        <taxon>Bacillati</taxon>
        <taxon>Actinomycetota</taxon>
        <taxon>Actinomycetes</taxon>
        <taxon>Kitasatosporales</taxon>
        <taxon>Streptomycetaceae</taxon>
        <taxon>Streptomyces</taxon>
    </lineage>
</organism>
<evidence type="ECO:0000259" key="2">
    <source>
        <dbReference type="SMART" id="SM00894"/>
    </source>
</evidence>
<dbReference type="SMART" id="SM00894">
    <property type="entry name" value="Excalibur"/>
    <property type="match status" value="1"/>
</dbReference>
<dbReference type="EMBL" id="CP045702">
    <property type="protein sequence ID" value="QNE74064.1"/>
    <property type="molecule type" value="Genomic_DNA"/>
</dbReference>
<dbReference type="Pfam" id="PF05901">
    <property type="entry name" value="Excalibur"/>
    <property type="match status" value="1"/>
</dbReference>
<name>A0A7G7BFE9_9ACTN</name>
<accession>A0A7G7BFE9</accession>
<proteinExistence type="predicted"/>
<dbReference type="AlphaFoldDB" id="A0A7G7BFE9"/>
<dbReference type="RefSeq" id="WP_185297627.1">
    <property type="nucleotide sequence ID" value="NZ_CP045702.1"/>
</dbReference>
<evidence type="ECO:0000313" key="4">
    <source>
        <dbReference type="Proteomes" id="UP000515307"/>
    </source>
</evidence>
<feature type="domain" description="Excalibur calcium-binding" evidence="2">
    <location>
        <begin position="39"/>
        <end position="75"/>
    </location>
</feature>
<reference evidence="4" key="1">
    <citation type="submission" date="2019-10" db="EMBL/GenBank/DDBJ databases">
        <title>Antimicrobial potential of Antarctic Bacteria.</title>
        <authorList>
            <person name="Benaud N."/>
            <person name="Edwards R.J."/>
            <person name="Ferrari B.C."/>
        </authorList>
    </citation>
    <scope>NUCLEOTIDE SEQUENCE [LARGE SCALE GENOMIC DNA]</scope>
    <source>
        <strain evidence="4">NBSH44</strain>
    </source>
</reference>
<keyword evidence="4" id="KW-1185">Reference proteome</keyword>
<sequence>MVREGKAGPRDRDRRHRHRGEASARRRVLGAPGKRWPGAFENCAEAQARGRAPVRKGEQGYAPWLDADGDGTGCDAG</sequence>
<evidence type="ECO:0000256" key="1">
    <source>
        <dbReference type="SAM" id="MobiDB-lite"/>
    </source>
</evidence>
<dbReference type="Proteomes" id="UP000515307">
    <property type="component" value="Chromosome"/>
</dbReference>